<evidence type="ECO:0000256" key="7">
    <source>
        <dbReference type="SAM" id="Phobius"/>
    </source>
</evidence>
<dbReference type="SUPFAM" id="SSF48726">
    <property type="entry name" value="Immunoglobulin"/>
    <property type="match status" value="1"/>
</dbReference>
<dbReference type="RefSeq" id="WP_281488778.1">
    <property type="nucleotide sequence ID" value="NZ_JASATX010000003.1"/>
</dbReference>
<evidence type="ECO:0000256" key="2">
    <source>
        <dbReference type="ARBA" id="ARBA00022525"/>
    </source>
</evidence>
<evidence type="ECO:0000256" key="4">
    <source>
        <dbReference type="ARBA" id="ARBA00023088"/>
    </source>
</evidence>
<evidence type="ECO:0000256" key="8">
    <source>
        <dbReference type="SAM" id="SignalP"/>
    </source>
</evidence>
<dbReference type="Gene3D" id="2.160.20.10">
    <property type="entry name" value="Single-stranded right-handed beta-helix, Pectin lyase-like"/>
    <property type="match status" value="1"/>
</dbReference>
<keyword evidence="2" id="KW-0964">Secreted</keyword>
<evidence type="ECO:0000313" key="11">
    <source>
        <dbReference type="Proteomes" id="UP001321506"/>
    </source>
</evidence>
<evidence type="ECO:0000256" key="3">
    <source>
        <dbReference type="ARBA" id="ARBA00022729"/>
    </source>
</evidence>
<sequence length="1455" mass="143899">MATRLIAAAASLVTIAGLAQLHVPAAHAAIVFQVETTVDADANGACADSTELTTATPVTLRNALCVADNRGGAVEIVLPAGHYNLGPDGALIAGTRPGADITIRGMGASDTVVIRGNGTDRVIDMDPGMVGGVSLTLRRVTITGGVSDDFGGAGIIGGSNSAQPDVLTIEDSVISDNVANAATPDTTTAPGGGVQFIGGRLTVRDSVISQNRSNGSAGGGIAYGATGIPNEALIIERSTFSANSATARQIENGGAALVIDQRTTATPATMRISDSTFSENAVDSTSGNPGSGAAVWHRGGALTIERSTFTANTVPAASPVGAAAVHAMPDATLTAHYNRFVGAGGPGVQVAAPSGSDLSLNWWSCNGDPGACGRVAAPTASVYTPWLQLSGDAPDIEFGSTTTTVTVSLLLDSSGGAVSAAQLTAFEGLRIGWSGLVGGTSVAQPQSALASGETSVGFTTSGPRGLANVTASLDGSSLGIPVHILYPPTFGIVPPLTYHVGAAPRSVTFSSSGYRSAAISATGLPENFVLTDFGNGTADISGSPRPGQGGEYPLTLRAVNASGSDEQSVTLTVTEAPAFTSSASASTAVGNAASMTVTSRGFPVPTLAIAGGTLPTGLSVSAVAGSLTISGTPAVGSGGAHSLTIESTNAHGTASQTLVLTVLEDVAVTKNPVDQQVLAGSTISFEIEHLGFPVPTVQWQVDRGTGFVDLPDAASATLTRTVGLGDDGDRFRATLTQGGRTVYSSIAALRVGEQPVFVSSPSAVATANDGSRSISIVVQSTPSATIASSSVPSWATFESTGPGTATIVATPRTGDGGVHSVELTASNGFGTVATQTLTITVNEAPELTVSGSPRIGNGVAADIRVTMTGYPAPAFSVTGPLPAGVSTVQNGDGSVSLVGTPAPGAGGEWPVTLSATNAHGSDTHPMVLVVDEAPTIDAISHAGSVREGDEVVVTADLGGFPTPVPAWSVSRDGGASWTSIAGQPDGTLKLTASSTDHGALFRVTATNVHGTATATAAPLEVRAPLAITSPDLALFEIGQGDAFTVSGSGHDYLVTIDAAPAWITVTQLGADAELRSTATAPATGTVQVRVSNGVDPAITQTLTVVAAARPAATPAGSGEGTVGGAIDLALGLSAVSGTVTVQAVGAMPPGVALQVAPAGDTVTFTGSPAAGAGGMWSFQVELTNEWGLTSIVPVTVTVFEAPSLTSAATATFTRGIRGEFVFTAAGGYGAAPRIDVSSALPAGLTFTDRRDGTAVLAGTTLDAVGDVLLTVTPANSKVVGAAQSFTLRVVDATAVPLPPAGKPLIVASLHGVPLTAAPGTALLVTGTGFAPESPITLGLYSTLVPLGSVVADRAGAFSVRVTLPASITGSHTVVAGGYAPDGSLRYLGSPITLVSQAAPTPPPGPSAGSGTDADPSGGGSLQATGADGDAYGVALGAALLTLLAGILLLMRRRRA</sequence>
<dbReference type="GO" id="GO:0005509">
    <property type="term" value="F:calcium ion binding"/>
    <property type="evidence" value="ECO:0007669"/>
    <property type="project" value="InterPro"/>
</dbReference>
<name>A0AAW6T587_9MICO</name>
<dbReference type="PANTHER" id="PTHR10075:SF14">
    <property type="entry name" value="CELL ADHESION MOLECULE DSCAM2-RELATED"/>
    <property type="match status" value="1"/>
</dbReference>
<dbReference type="PANTHER" id="PTHR10075">
    <property type="entry name" value="BASIGIN RELATED"/>
    <property type="match status" value="1"/>
</dbReference>
<dbReference type="GO" id="GO:0005975">
    <property type="term" value="P:carbohydrate metabolic process"/>
    <property type="evidence" value="ECO:0007669"/>
    <property type="project" value="UniProtKB-ARBA"/>
</dbReference>
<dbReference type="GO" id="GO:0016020">
    <property type="term" value="C:membrane"/>
    <property type="evidence" value="ECO:0007669"/>
    <property type="project" value="InterPro"/>
</dbReference>
<dbReference type="EMBL" id="JASATX010000003">
    <property type="protein sequence ID" value="MDI2098991.1"/>
    <property type="molecule type" value="Genomic_DNA"/>
</dbReference>
<evidence type="ECO:0000256" key="1">
    <source>
        <dbReference type="ARBA" id="ARBA00022512"/>
    </source>
</evidence>
<evidence type="ECO:0000313" key="10">
    <source>
        <dbReference type="EMBL" id="MDI2098991.1"/>
    </source>
</evidence>
<keyword evidence="5" id="KW-0393">Immunoglobulin domain</keyword>
<feature type="chain" id="PRO_5043330754" description="Gram-positive cocci surface proteins LPxTG domain-containing protein" evidence="8">
    <location>
        <begin position="29"/>
        <end position="1455"/>
    </location>
</feature>
<keyword evidence="3 8" id="KW-0732">Signal</keyword>
<dbReference type="SUPFAM" id="SSF51126">
    <property type="entry name" value="Pectin lyase-like"/>
    <property type="match status" value="1"/>
</dbReference>
<dbReference type="InterPro" id="IPR013783">
    <property type="entry name" value="Ig-like_fold"/>
</dbReference>
<dbReference type="SUPFAM" id="SSF49313">
    <property type="entry name" value="Cadherin-like"/>
    <property type="match status" value="2"/>
</dbReference>
<dbReference type="Gene3D" id="2.60.40.10">
    <property type="entry name" value="Immunoglobulins"/>
    <property type="match status" value="5"/>
</dbReference>
<keyword evidence="7" id="KW-1133">Transmembrane helix</keyword>
<accession>A0AAW6T587</accession>
<proteinExistence type="predicted"/>
<dbReference type="InterPro" id="IPR011050">
    <property type="entry name" value="Pectin_lyase_fold/virulence"/>
</dbReference>
<dbReference type="Pfam" id="PF05345">
    <property type="entry name" value="He_PIG"/>
    <property type="match status" value="1"/>
</dbReference>
<dbReference type="InterPro" id="IPR015919">
    <property type="entry name" value="Cadherin-like_sf"/>
</dbReference>
<dbReference type="InterPro" id="IPR019931">
    <property type="entry name" value="LPXTG_anchor"/>
</dbReference>
<feature type="signal peptide" evidence="8">
    <location>
        <begin position="1"/>
        <end position="28"/>
    </location>
</feature>
<evidence type="ECO:0000256" key="6">
    <source>
        <dbReference type="SAM" id="MobiDB-lite"/>
    </source>
</evidence>
<keyword evidence="1" id="KW-0134">Cell wall</keyword>
<feature type="domain" description="Gram-positive cocci surface proteins LPxTG" evidence="9">
    <location>
        <begin position="1421"/>
        <end position="1455"/>
    </location>
</feature>
<evidence type="ECO:0000259" key="9">
    <source>
        <dbReference type="PROSITE" id="PS50847"/>
    </source>
</evidence>
<evidence type="ECO:0000256" key="5">
    <source>
        <dbReference type="ARBA" id="ARBA00023319"/>
    </source>
</evidence>
<dbReference type="InterPro" id="IPR036179">
    <property type="entry name" value="Ig-like_dom_sf"/>
</dbReference>
<keyword evidence="7" id="KW-0472">Membrane</keyword>
<gene>
    <name evidence="10" type="ORF">QF206_08460</name>
</gene>
<reference evidence="10 11" key="1">
    <citation type="submission" date="2023-04" db="EMBL/GenBank/DDBJ databases">
        <title>Klugiella caeni sp. nov. isolated from the sludge of biochemical tank.</title>
        <authorList>
            <person name="Geng K."/>
        </authorList>
    </citation>
    <scope>NUCLEOTIDE SEQUENCE [LARGE SCALE GENOMIC DNA]</scope>
    <source>
        <strain evidence="10 11">YN-L-19</strain>
    </source>
</reference>
<dbReference type="Proteomes" id="UP001321506">
    <property type="component" value="Unassembled WGS sequence"/>
</dbReference>
<dbReference type="InterPro" id="IPR012334">
    <property type="entry name" value="Pectin_lyas_fold"/>
</dbReference>
<feature type="region of interest" description="Disordered" evidence="6">
    <location>
        <begin position="1395"/>
        <end position="1422"/>
    </location>
</feature>
<protein>
    <recommendedName>
        <fullName evidence="9">Gram-positive cocci surface proteins LPxTG domain-containing protein</fullName>
    </recommendedName>
</protein>
<organism evidence="10 11">
    <name type="scientific">Ruicaihuangia caeni</name>
    <dbReference type="NCBI Taxonomy" id="3042517"/>
    <lineage>
        <taxon>Bacteria</taxon>
        <taxon>Bacillati</taxon>
        <taxon>Actinomycetota</taxon>
        <taxon>Actinomycetes</taxon>
        <taxon>Micrococcales</taxon>
        <taxon>Microbacteriaceae</taxon>
        <taxon>Ruicaihuangia</taxon>
    </lineage>
</organism>
<dbReference type="PROSITE" id="PS50847">
    <property type="entry name" value="GRAM_POS_ANCHORING"/>
    <property type="match status" value="1"/>
</dbReference>
<keyword evidence="4" id="KW-0572">Peptidoglycan-anchor</keyword>
<keyword evidence="11" id="KW-1185">Reference proteome</keyword>
<feature type="transmembrane region" description="Helical" evidence="7">
    <location>
        <begin position="1430"/>
        <end position="1450"/>
    </location>
</feature>
<comment type="caution">
    <text evidence="10">The sequence shown here is derived from an EMBL/GenBank/DDBJ whole genome shotgun (WGS) entry which is preliminary data.</text>
</comment>
<keyword evidence="7" id="KW-0812">Transmembrane</keyword>